<evidence type="ECO:0000313" key="18">
    <source>
        <dbReference type="Proteomes" id="UP001477672"/>
    </source>
</evidence>
<dbReference type="GO" id="GO:0004594">
    <property type="term" value="F:pantothenate kinase activity"/>
    <property type="evidence" value="ECO:0007669"/>
    <property type="project" value="UniProtKB-EC"/>
</dbReference>
<keyword evidence="12 16" id="KW-0630">Potassium</keyword>
<comment type="subcellular location">
    <subcellularLocation>
        <location evidence="3 16">Cytoplasm</location>
    </subcellularLocation>
</comment>
<comment type="subunit">
    <text evidence="5 16">Homodimer.</text>
</comment>
<comment type="cofactor">
    <cofactor evidence="16">
        <name>NH4(+)</name>
        <dbReference type="ChEBI" id="CHEBI:28938"/>
    </cofactor>
    <cofactor evidence="16">
        <name>K(+)</name>
        <dbReference type="ChEBI" id="CHEBI:29103"/>
    </cofactor>
    <text evidence="16">A monovalent cation. Ammonium or potassium.</text>
</comment>
<comment type="pathway">
    <text evidence="4 16">Cofactor biosynthesis; coenzyme A biosynthesis; CoA from (R)-pantothenate: step 1/5.</text>
</comment>
<dbReference type="PANTHER" id="PTHR34265:SF1">
    <property type="entry name" value="TYPE III PANTOTHENATE KINASE"/>
    <property type="match status" value="1"/>
</dbReference>
<dbReference type="SUPFAM" id="SSF53067">
    <property type="entry name" value="Actin-like ATPase domain"/>
    <property type="match status" value="2"/>
</dbReference>
<comment type="similarity">
    <text evidence="14 16">Belongs to the type III pantothenate kinase family.</text>
</comment>
<dbReference type="PANTHER" id="PTHR34265">
    <property type="entry name" value="TYPE III PANTOTHENATE KINASE"/>
    <property type="match status" value="1"/>
</dbReference>
<evidence type="ECO:0000256" key="8">
    <source>
        <dbReference type="ARBA" id="ARBA00022679"/>
    </source>
</evidence>
<keyword evidence="10 16" id="KW-0418">Kinase</keyword>
<evidence type="ECO:0000256" key="10">
    <source>
        <dbReference type="ARBA" id="ARBA00022777"/>
    </source>
</evidence>
<keyword evidence="18" id="KW-1185">Reference proteome</keyword>
<dbReference type="InterPro" id="IPR043129">
    <property type="entry name" value="ATPase_NBD"/>
</dbReference>
<evidence type="ECO:0000256" key="13">
    <source>
        <dbReference type="ARBA" id="ARBA00022993"/>
    </source>
</evidence>
<evidence type="ECO:0000256" key="11">
    <source>
        <dbReference type="ARBA" id="ARBA00022840"/>
    </source>
</evidence>
<evidence type="ECO:0000256" key="16">
    <source>
        <dbReference type="HAMAP-Rule" id="MF_01274"/>
    </source>
</evidence>
<comment type="catalytic activity">
    <reaction evidence="1 16">
        <text>(R)-pantothenate + ATP = (R)-4'-phosphopantothenate + ADP + H(+)</text>
        <dbReference type="Rhea" id="RHEA:16373"/>
        <dbReference type="ChEBI" id="CHEBI:10986"/>
        <dbReference type="ChEBI" id="CHEBI:15378"/>
        <dbReference type="ChEBI" id="CHEBI:29032"/>
        <dbReference type="ChEBI" id="CHEBI:30616"/>
        <dbReference type="ChEBI" id="CHEBI:456216"/>
        <dbReference type="EC" id="2.7.1.33"/>
    </reaction>
</comment>
<evidence type="ECO:0000256" key="2">
    <source>
        <dbReference type="ARBA" id="ARBA00001958"/>
    </source>
</evidence>
<dbReference type="EC" id="2.7.1.33" evidence="6 16"/>
<dbReference type="RefSeq" id="WP_349214620.1">
    <property type="nucleotide sequence ID" value="NZ_JBBMFA010000046.1"/>
</dbReference>
<reference evidence="17 18" key="1">
    <citation type="submission" date="2024-03" db="EMBL/GenBank/DDBJ databases">
        <title>Human intestinal bacterial collection.</title>
        <authorList>
            <person name="Pauvert C."/>
            <person name="Hitch T.C.A."/>
            <person name="Clavel T."/>
        </authorList>
    </citation>
    <scope>NUCLEOTIDE SEQUENCE [LARGE SCALE GENOMIC DNA]</scope>
    <source>
        <strain evidence="17 18">CLA-JM-H11</strain>
    </source>
</reference>
<evidence type="ECO:0000256" key="14">
    <source>
        <dbReference type="ARBA" id="ARBA00038036"/>
    </source>
</evidence>
<gene>
    <name evidence="16" type="primary">coaX</name>
    <name evidence="17" type="ORF">WMO24_02240</name>
</gene>
<feature type="binding site" evidence="16">
    <location>
        <position position="132"/>
    </location>
    <ligand>
        <name>ATP</name>
        <dbReference type="ChEBI" id="CHEBI:30616"/>
    </ligand>
</feature>
<evidence type="ECO:0000256" key="5">
    <source>
        <dbReference type="ARBA" id="ARBA00011738"/>
    </source>
</evidence>
<evidence type="ECO:0000256" key="15">
    <source>
        <dbReference type="ARBA" id="ARBA00040883"/>
    </source>
</evidence>
<proteinExistence type="inferred from homology"/>
<comment type="caution">
    <text evidence="17">The sequence shown here is derived from an EMBL/GenBank/DDBJ whole genome shotgun (WGS) entry which is preliminary data.</text>
</comment>
<evidence type="ECO:0000256" key="9">
    <source>
        <dbReference type="ARBA" id="ARBA00022741"/>
    </source>
</evidence>
<comment type="cofactor">
    <cofactor evidence="2">
        <name>K(+)</name>
        <dbReference type="ChEBI" id="CHEBI:29103"/>
    </cofactor>
</comment>
<evidence type="ECO:0000256" key="1">
    <source>
        <dbReference type="ARBA" id="ARBA00001206"/>
    </source>
</evidence>
<evidence type="ECO:0000256" key="3">
    <source>
        <dbReference type="ARBA" id="ARBA00004496"/>
    </source>
</evidence>
<evidence type="ECO:0000256" key="4">
    <source>
        <dbReference type="ARBA" id="ARBA00005225"/>
    </source>
</evidence>
<dbReference type="Proteomes" id="UP001477672">
    <property type="component" value="Unassembled WGS sequence"/>
</dbReference>
<evidence type="ECO:0000256" key="7">
    <source>
        <dbReference type="ARBA" id="ARBA00022490"/>
    </source>
</evidence>
<dbReference type="NCBIfam" id="TIGR00671">
    <property type="entry name" value="baf"/>
    <property type="match status" value="1"/>
</dbReference>
<dbReference type="HAMAP" id="MF_01274">
    <property type="entry name" value="Pantothen_kinase_3"/>
    <property type="match status" value="1"/>
</dbReference>
<evidence type="ECO:0000313" key="17">
    <source>
        <dbReference type="EMBL" id="MEQ2519263.1"/>
    </source>
</evidence>
<keyword evidence="9 16" id="KW-0547">Nucleotide-binding</keyword>
<keyword evidence="11 16" id="KW-0067">ATP-binding</keyword>
<accession>A0ABV1GC03</accession>
<keyword evidence="7 16" id="KW-0963">Cytoplasm</keyword>
<dbReference type="EMBL" id="JBBMFA010000046">
    <property type="protein sequence ID" value="MEQ2519263.1"/>
    <property type="molecule type" value="Genomic_DNA"/>
</dbReference>
<evidence type="ECO:0000256" key="6">
    <source>
        <dbReference type="ARBA" id="ARBA00012102"/>
    </source>
</evidence>
<sequence length="257" mass="27491">MVLTVNVSNTSVLLGAYEEGRQAFFASLHTNLSKTSDEYAVQMQSVLALYGRTPAEITGVIFSCVVPSLLSCIRHALSHLYSGRIYTVGPGLKTGLAIRMDDPSQLGSELVCCAVEVLAAYPHPCVIVSFDTATTMIALDEKGTMRGGTILPGVRTGMDALSIRTAQLPQIDLAAPKCGVLGTNSTACMQAGAILGTASMLDGMLDRFAAVLQCQELFCVATGEIAPVILPHCNHQIHYHENLVLDGLYRLYRKNAK</sequence>
<name>A0ABV1GC03_9FIRM</name>
<evidence type="ECO:0000256" key="12">
    <source>
        <dbReference type="ARBA" id="ARBA00022958"/>
    </source>
</evidence>
<dbReference type="InterPro" id="IPR004619">
    <property type="entry name" value="Type_III_PanK"/>
</dbReference>
<dbReference type="CDD" id="cd24015">
    <property type="entry name" value="ASKHA_NBD_PanK-III"/>
    <property type="match status" value="1"/>
</dbReference>
<keyword evidence="13 16" id="KW-0173">Coenzyme A biosynthesis</keyword>
<feature type="binding site" evidence="16">
    <location>
        <begin position="6"/>
        <end position="13"/>
    </location>
    <ligand>
        <name>ATP</name>
        <dbReference type="ChEBI" id="CHEBI:30616"/>
    </ligand>
</feature>
<feature type="binding site" evidence="16">
    <location>
        <position position="185"/>
    </location>
    <ligand>
        <name>substrate</name>
    </ligand>
</feature>
<dbReference type="Gene3D" id="3.30.420.40">
    <property type="match status" value="2"/>
</dbReference>
<keyword evidence="8 16" id="KW-0808">Transferase</keyword>
<comment type="caution">
    <text evidence="16">Lacks conserved residue(s) required for the propagation of feature annotation.</text>
</comment>
<comment type="function">
    <text evidence="16">Catalyzes the phosphorylation of pantothenate (Pan), the first step in CoA biosynthesis.</text>
</comment>
<dbReference type="Pfam" id="PF03309">
    <property type="entry name" value="Pan_kinase"/>
    <property type="match status" value="1"/>
</dbReference>
<protein>
    <recommendedName>
        <fullName evidence="15 16">Type III pantothenate kinase</fullName>
        <ecNumber evidence="6 16">2.7.1.33</ecNumber>
    </recommendedName>
    <alternativeName>
        <fullName evidence="16">PanK-III</fullName>
    </alternativeName>
    <alternativeName>
        <fullName evidence="16">Pantothenic acid kinase</fullName>
    </alternativeName>
</protein>
<organism evidence="17 18">
    <name type="scientific">Ruthenibacterium intestinale</name>
    <dbReference type="NCBI Taxonomy" id="3133163"/>
    <lineage>
        <taxon>Bacteria</taxon>
        <taxon>Bacillati</taxon>
        <taxon>Bacillota</taxon>
        <taxon>Clostridia</taxon>
        <taxon>Eubacteriales</taxon>
        <taxon>Oscillospiraceae</taxon>
        <taxon>Ruthenibacterium</taxon>
    </lineage>
</organism>